<dbReference type="AlphaFoldDB" id="A0A0F9HX87"/>
<reference evidence="2" key="1">
    <citation type="journal article" date="2015" name="Nature">
        <title>Complex archaea that bridge the gap between prokaryotes and eukaryotes.</title>
        <authorList>
            <person name="Spang A."/>
            <person name="Saw J.H."/>
            <person name="Jorgensen S.L."/>
            <person name="Zaremba-Niedzwiedzka K."/>
            <person name="Martijn J."/>
            <person name="Lind A.E."/>
            <person name="van Eijk R."/>
            <person name="Schleper C."/>
            <person name="Guy L."/>
            <person name="Ettema T.J."/>
        </authorList>
    </citation>
    <scope>NUCLEOTIDE SEQUENCE</scope>
</reference>
<accession>A0A0F9HX87</accession>
<dbReference type="InterPro" id="IPR025669">
    <property type="entry name" value="AAA_dom"/>
</dbReference>
<protein>
    <recommendedName>
        <fullName evidence="1">Response regulatory domain-containing protein</fullName>
    </recommendedName>
</protein>
<evidence type="ECO:0000313" key="2">
    <source>
        <dbReference type="EMBL" id="KKM19777.1"/>
    </source>
</evidence>
<gene>
    <name evidence="2" type="ORF">LCGC14_1652160</name>
</gene>
<proteinExistence type="predicted"/>
<dbReference type="Pfam" id="PF00072">
    <property type="entry name" value="Response_reg"/>
    <property type="match status" value="1"/>
</dbReference>
<name>A0A0F9HX87_9ZZZZ</name>
<dbReference type="PANTHER" id="PTHR43384:SF13">
    <property type="entry name" value="SLR0110 PROTEIN"/>
    <property type="match status" value="1"/>
</dbReference>
<dbReference type="GO" id="GO:0009898">
    <property type="term" value="C:cytoplasmic side of plasma membrane"/>
    <property type="evidence" value="ECO:0007669"/>
    <property type="project" value="TreeGrafter"/>
</dbReference>
<evidence type="ECO:0000259" key="1">
    <source>
        <dbReference type="PROSITE" id="PS50110"/>
    </source>
</evidence>
<dbReference type="SUPFAM" id="SSF52172">
    <property type="entry name" value="CheY-like"/>
    <property type="match status" value="1"/>
</dbReference>
<dbReference type="GO" id="GO:0005524">
    <property type="term" value="F:ATP binding"/>
    <property type="evidence" value="ECO:0007669"/>
    <property type="project" value="TreeGrafter"/>
</dbReference>
<dbReference type="Gene3D" id="3.40.50.300">
    <property type="entry name" value="P-loop containing nucleotide triphosphate hydrolases"/>
    <property type="match status" value="1"/>
</dbReference>
<dbReference type="EMBL" id="LAZR01013911">
    <property type="protein sequence ID" value="KKM19777.1"/>
    <property type="molecule type" value="Genomic_DNA"/>
</dbReference>
<dbReference type="InterPro" id="IPR058245">
    <property type="entry name" value="NreC/VraR/RcsB-like_REC"/>
</dbReference>
<comment type="caution">
    <text evidence="2">The sequence shown here is derived from an EMBL/GenBank/DDBJ whole genome shotgun (WGS) entry which is preliminary data.</text>
</comment>
<dbReference type="GO" id="GO:0000160">
    <property type="term" value="P:phosphorelay signal transduction system"/>
    <property type="evidence" value="ECO:0007669"/>
    <property type="project" value="InterPro"/>
</dbReference>
<dbReference type="GO" id="GO:0016887">
    <property type="term" value="F:ATP hydrolysis activity"/>
    <property type="evidence" value="ECO:0007669"/>
    <property type="project" value="TreeGrafter"/>
</dbReference>
<dbReference type="InterPro" id="IPR001789">
    <property type="entry name" value="Sig_transdc_resp-reg_receiver"/>
</dbReference>
<dbReference type="InterPro" id="IPR011006">
    <property type="entry name" value="CheY-like_superfamily"/>
</dbReference>
<sequence length="407" mass="43248">MAGNPRVLVVDQDFETRAELQKGLVRAQFVVIGGVGYGAEALSLAAELKPSVVLVGVEDPPARALQTIESLTELLPDSPVLAYSSQKDAESARRTVVAGARDYLTKPLKTDEVIKAVQTALSQQERRRALTSGEPVPGARSAGMVITVFGAKGGIGKTTVSTNLATAFVAMNAGSAVIVDMDTVFGDAAMMLDVPVEASLVEAAESIDDLDREKLNGYLAQHETGVKVLPAPFEPVDWRNVSAEAVEKVLTLLAQTHDFVVIDCPATFTDLVAVALEKATVVLLLTSLDITSIKDTTTALKLLSSGINNEDKIKLVVNHATNANSLREEDVSKVLRREVFWSIPHDEEIAASAQLGAPVVTDRPLSKVSQTITELAAMLAGVEAGYSDNHHSNGDASSGLLTRLFKR</sequence>
<dbReference type="SMART" id="SM00448">
    <property type="entry name" value="REC"/>
    <property type="match status" value="1"/>
</dbReference>
<dbReference type="InterPro" id="IPR027417">
    <property type="entry name" value="P-loop_NTPase"/>
</dbReference>
<dbReference type="GO" id="GO:0005829">
    <property type="term" value="C:cytosol"/>
    <property type="evidence" value="ECO:0007669"/>
    <property type="project" value="TreeGrafter"/>
</dbReference>
<dbReference type="PROSITE" id="PS50110">
    <property type="entry name" value="RESPONSE_REGULATORY"/>
    <property type="match status" value="1"/>
</dbReference>
<dbReference type="PANTHER" id="PTHR43384">
    <property type="entry name" value="SEPTUM SITE-DETERMINING PROTEIN MIND HOMOLOG, CHLOROPLASTIC-RELATED"/>
    <property type="match status" value="1"/>
</dbReference>
<dbReference type="Pfam" id="PF13614">
    <property type="entry name" value="AAA_31"/>
    <property type="match status" value="1"/>
</dbReference>
<organism evidence="2">
    <name type="scientific">marine sediment metagenome</name>
    <dbReference type="NCBI Taxonomy" id="412755"/>
    <lineage>
        <taxon>unclassified sequences</taxon>
        <taxon>metagenomes</taxon>
        <taxon>ecological metagenomes</taxon>
    </lineage>
</organism>
<dbReference type="SUPFAM" id="SSF52540">
    <property type="entry name" value="P-loop containing nucleoside triphosphate hydrolases"/>
    <property type="match status" value="1"/>
</dbReference>
<dbReference type="CDD" id="cd17535">
    <property type="entry name" value="REC_NarL-like"/>
    <property type="match status" value="1"/>
</dbReference>
<feature type="domain" description="Response regulatory" evidence="1">
    <location>
        <begin position="6"/>
        <end position="121"/>
    </location>
</feature>
<dbReference type="InterPro" id="IPR050625">
    <property type="entry name" value="ParA/MinD_ATPase"/>
</dbReference>
<dbReference type="GO" id="GO:0051782">
    <property type="term" value="P:negative regulation of cell division"/>
    <property type="evidence" value="ECO:0007669"/>
    <property type="project" value="TreeGrafter"/>
</dbReference>
<dbReference type="Gene3D" id="3.40.50.2300">
    <property type="match status" value="1"/>
</dbReference>